<dbReference type="EMBL" id="MHIM01000028">
    <property type="protein sequence ID" value="OGY51939.1"/>
    <property type="molecule type" value="Genomic_DNA"/>
</dbReference>
<organism evidence="1 2">
    <name type="scientific">Candidatus Buchananbacteria bacterium RIFCSPLOWO2_01_FULL_39_33</name>
    <dbReference type="NCBI Taxonomy" id="1797543"/>
    <lineage>
        <taxon>Bacteria</taxon>
        <taxon>Candidatus Buchananiibacteriota</taxon>
    </lineage>
</organism>
<dbReference type="AlphaFoldDB" id="A0A1G1YHZ7"/>
<dbReference type="Proteomes" id="UP000177376">
    <property type="component" value="Unassembled WGS sequence"/>
</dbReference>
<comment type="caution">
    <text evidence="1">The sequence shown here is derived from an EMBL/GenBank/DDBJ whole genome shotgun (WGS) entry which is preliminary data.</text>
</comment>
<sequence length="86" mass="10360">MNHFNRQDLWFLEPLDERTKAVLASKLSQENFSRQIECADGLKRDLWQVSNLFIINLQENWRAFGLHFNIYVKHKDRLAARWEIAD</sequence>
<gene>
    <name evidence="1" type="ORF">A3A02_01375</name>
</gene>
<evidence type="ECO:0000313" key="2">
    <source>
        <dbReference type="Proteomes" id="UP000177376"/>
    </source>
</evidence>
<protein>
    <submittedName>
        <fullName evidence="1">Uncharacterized protein</fullName>
    </submittedName>
</protein>
<accession>A0A1G1YHZ7</accession>
<name>A0A1G1YHZ7_9BACT</name>
<proteinExistence type="predicted"/>
<evidence type="ECO:0000313" key="1">
    <source>
        <dbReference type="EMBL" id="OGY51939.1"/>
    </source>
</evidence>
<reference evidence="1 2" key="1">
    <citation type="journal article" date="2016" name="Nat. Commun.">
        <title>Thousands of microbial genomes shed light on interconnected biogeochemical processes in an aquifer system.</title>
        <authorList>
            <person name="Anantharaman K."/>
            <person name="Brown C.T."/>
            <person name="Hug L.A."/>
            <person name="Sharon I."/>
            <person name="Castelle C.J."/>
            <person name="Probst A.J."/>
            <person name="Thomas B.C."/>
            <person name="Singh A."/>
            <person name="Wilkins M.J."/>
            <person name="Karaoz U."/>
            <person name="Brodie E.L."/>
            <person name="Williams K.H."/>
            <person name="Hubbard S.S."/>
            <person name="Banfield J.F."/>
        </authorList>
    </citation>
    <scope>NUCLEOTIDE SEQUENCE [LARGE SCALE GENOMIC DNA]</scope>
</reference>